<dbReference type="PRINTS" id="PR00990">
    <property type="entry name" value="RIBOKINASE"/>
</dbReference>
<dbReference type="GO" id="GO:0046872">
    <property type="term" value="F:metal ion binding"/>
    <property type="evidence" value="ECO:0007669"/>
    <property type="project" value="UniProtKB-KW"/>
</dbReference>
<feature type="active site" description="Proton acceptor" evidence="9">
    <location>
        <position position="246"/>
    </location>
</feature>
<dbReference type="GO" id="GO:0005829">
    <property type="term" value="C:cytosol"/>
    <property type="evidence" value="ECO:0007669"/>
    <property type="project" value="TreeGrafter"/>
</dbReference>
<dbReference type="EC" id="2.7.1.15" evidence="9"/>
<organism evidence="11 12">
    <name type="scientific">Paraburkholderia hospita</name>
    <dbReference type="NCBI Taxonomy" id="169430"/>
    <lineage>
        <taxon>Bacteria</taxon>
        <taxon>Pseudomonadati</taxon>
        <taxon>Pseudomonadota</taxon>
        <taxon>Betaproteobacteria</taxon>
        <taxon>Burkholderiales</taxon>
        <taxon>Burkholderiaceae</taxon>
        <taxon>Paraburkholderia</taxon>
    </lineage>
</organism>
<evidence type="ECO:0000256" key="4">
    <source>
        <dbReference type="ARBA" id="ARBA00022777"/>
    </source>
</evidence>
<feature type="binding site" evidence="9">
    <location>
        <position position="246"/>
    </location>
    <ligand>
        <name>substrate</name>
    </ligand>
</feature>
<comment type="catalytic activity">
    <reaction evidence="9">
        <text>D-ribose + ATP = D-ribose 5-phosphate + ADP + H(+)</text>
        <dbReference type="Rhea" id="RHEA:13697"/>
        <dbReference type="ChEBI" id="CHEBI:15378"/>
        <dbReference type="ChEBI" id="CHEBI:30616"/>
        <dbReference type="ChEBI" id="CHEBI:47013"/>
        <dbReference type="ChEBI" id="CHEBI:78346"/>
        <dbReference type="ChEBI" id="CHEBI:456216"/>
        <dbReference type="EC" id="2.7.1.15"/>
    </reaction>
</comment>
<proteinExistence type="inferred from homology"/>
<feature type="binding site" evidence="9">
    <location>
        <position position="285"/>
    </location>
    <ligand>
        <name>K(+)</name>
        <dbReference type="ChEBI" id="CHEBI:29103"/>
    </ligand>
</feature>
<dbReference type="RefSeq" id="WP_090835134.1">
    <property type="nucleotide sequence ID" value="NZ_CADFGJ010000013.1"/>
</dbReference>
<comment type="subunit">
    <text evidence="9">Homodimer.</text>
</comment>
<feature type="binding site" evidence="9">
    <location>
        <begin position="245"/>
        <end position="246"/>
    </location>
    <ligand>
        <name>ATP</name>
        <dbReference type="ChEBI" id="CHEBI:30616"/>
    </ligand>
</feature>
<feature type="binding site" evidence="9">
    <location>
        <position position="240"/>
    </location>
    <ligand>
        <name>K(+)</name>
        <dbReference type="ChEBI" id="CHEBI:29103"/>
    </ligand>
</feature>
<comment type="cofactor">
    <cofactor evidence="9">
        <name>Mg(2+)</name>
        <dbReference type="ChEBI" id="CHEBI:18420"/>
    </cofactor>
    <text evidence="9">Requires a divalent cation, most likely magnesium in vivo, as an electrophilic catalyst to aid phosphoryl group transfer. It is the chelate of the metal and the nucleotide that is the actual substrate.</text>
</comment>
<dbReference type="GO" id="GO:0005524">
    <property type="term" value="F:ATP binding"/>
    <property type="evidence" value="ECO:0007669"/>
    <property type="project" value="UniProtKB-UniRule"/>
</dbReference>
<evidence type="ECO:0000313" key="12">
    <source>
        <dbReference type="Proteomes" id="UP000236649"/>
    </source>
</evidence>
<dbReference type="InterPro" id="IPR011877">
    <property type="entry name" value="Ribokinase"/>
</dbReference>
<comment type="activity regulation">
    <text evidence="9">Activated by a monovalent cation that binds near, but not in, the active site. The most likely occupant of the site in vivo is potassium. Ion binding induces a conformational change that may alter substrate affinity.</text>
</comment>
<keyword evidence="5 9" id="KW-0067">ATP-binding</keyword>
<dbReference type="KEGG" id="phs:C2L64_34510"/>
<dbReference type="InterPro" id="IPR029056">
    <property type="entry name" value="Ribokinase-like"/>
</dbReference>
<feature type="binding site" evidence="9">
    <location>
        <begin position="214"/>
        <end position="219"/>
    </location>
    <ligand>
        <name>ATP</name>
        <dbReference type="ChEBI" id="CHEBI:30616"/>
    </ligand>
</feature>
<dbReference type="Proteomes" id="UP000236649">
    <property type="component" value="Chromosome 3"/>
</dbReference>
<evidence type="ECO:0000256" key="8">
    <source>
        <dbReference type="ARBA" id="ARBA00023277"/>
    </source>
</evidence>
<keyword evidence="1 9" id="KW-0808">Transferase</keyword>
<keyword evidence="2 9" id="KW-0479">Metal-binding</keyword>
<keyword evidence="8 9" id="KW-0119">Carbohydrate metabolism</keyword>
<feature type="domain" description="Carbohydrate kinase PfkB" evidence="10">
    <location>
        <begin position="1"/>
        <end position="288"/>
    </location>
</feature>
<evidence type="ECO:0000256" key="2">
    <source>
        <dbReference type="ARBA" id="ARBA00022723"/>
    </source>
</evidence>
<comment type="subcellular location">
    <subcellularLocation>
        <location evidence="9">Cytoplasm</location>
    </subcellularLocation>
</comment>
<comment type="caution">
    <text evidence="9">Lacks conserved residue(s) required for the propagation of feature annotation.</text>
</comment>
<keyword evidence="3 9" id="KW-0547">Nucleotide-binding</keyword>
<protein>
    <recommendedName>
        <fullName evidence="9">Ribokinase</fullName>
        <shortName evidence="9">RK</shortName>
        <ecNumber evidence="9">2.7.1.15</ecNumber>
    </recommendedName>
</protein>
<feature type="binding site" evidence="9">
    <location>
        <begin position="39"/>
        <end position="43"/>
    </location>
    <ligand>
        <name>substrate</name>
    </ligand>
</feature>
<evidence type="ECO:0000256" key="9">
    <source>
        <dbReference type="HAMAP-Rule" id="MF_01987"/>
    </source>
</evidence>
<dbReference type="PANTHER" id="PTHR10584:SF166">
    <property type="entry name" value="RIBOKINASE"/>
    <property type="match status" value="1"/>
</dbReference>
<dbReference type="EMBL" id="CP026107">
    <property type="protein sequence ID" value="AUT73481.1"/>
    <property type="molecule type" value="Genomic_DNA"/>
</dbReference>
<evidence type="ECO:0000259" key="10">
    <source>
        <dbReference type="Pfam" id="PF00294"/>
    </source>
</evidence>
<dbReference type="GeneID" id="55533420"/>
<comment type="pathway">
    <text evidence="9">Carbohydrate metabolism; D-ribose degradation; D-ribose 5-phosphate from beta-D-ribopyranose: step 2/2.</text>
</comment>
<evidence type="ECO:0000313" key="11">
    <source>
        <dbReference type="EMBL" id="AUT73481.1"/>
    </source>
</evidence>
<sequence length="318" mass="32759">MKRLFVVGNAVADLTFLVERAPRAGESLLAVAVQRAPGGKGLNQAVAAHRKGAAVVFHAAIGNDAEGAGIRKRLEAEQMHALRMVSCGVATDMSVVIVSRSGENSIVTAAGCTRALDTPQVVAQIADIDAGDTLLMQGNLSLDCTLSVIEHARERGAVVIVNAAPWCWPDTSALERCTGVIANEGEIRDISGIDEPEQAARWLLARGPEWVVVTLGARGALLVRADQAVHLPALPVVAVDTSGAGDVFCGVLAAMLSQAAPLLPAIGCAQRAAALAVERHGTFASIPAAIEMRQMMQAVSSEPSEAACAATGALAAGR</sequence>
<keyword evidence="4 9" id="KW-0418">Kinase</keyword>
<evidence type="ECO:0000256" key="7">
    <source>
        <dbReference type="ARBA" id="ARBA00022958"/>
    </source>
</evidence>
<feature type="binding site" evidence="9">
    <location>
        <position position="183"/>
    </location>
    <ligand>
        <name>ATP</name>
        <dbReference type="ChEBI" id="CHEBI:30616"/>
    </ligand>
</feature>
<dbReference type="HAMAP" id="MF_01987">
    <property type="entry name" value="Ribokinase"/>
    <property type="match status" value="1"/>
</dbReference>
<evidence type="ECO:0000256" key="5">
    <source>
        <dbReference type="ARBA" id="ARBA00022840"/>
    </source>
</evidence>
<dbReference type="GO" id="GO:0019303">
    <property type="term" value="P:D-ribose catabolic process"/>
    <property type="evidence" value="ECO:0007669"/>
    <property type="project" value="UniProtKB-UniRule"/>
</dbReference>
<dbReference type="CDD" id="cd01174">
    <property type="entry name" value="ribokinase"/>
    <property type="match status" value="1"/>
</dbReference>
<keyword evidence="7 9" id="KW-0630">Potassium</keyword>
<feature type="binding site" evidence="9">
    <location>
        <position position="281"/>
    </location>
    <ligand>
        <name>K(+)</name>
        <dbReference type="ChEBI" id="CHEBI:29103"/>
    </ligand>
</feature>
<dbReference type="InterPro" id="IPR011611">
    <property type="entry name" value="PfkB_dom"/>
</dbReference>
<feature type="binding site" evidence="9">
    <location>
        <position position="276"/>
    </location>
    <ligand>
        <name>K(+)</name>
        <dbReference type="ChEBI" id="CHEBI:29103"/>
    </ligand>
</feature>
<feature type="binding site" evidence="9">
    <location>
        <begin position="11"/>
        <end position="13"/>
    </location>
    <ligand>
        <name>substrate</name>
    </ligand>
</feature>
<feature type="binding site" evidence="9">
    <location>
        <position position="279"/>
    </location>
    <ligand>
        <name>K(+)</name>
        <dbReference type="ChEBI" id="CHEBI:29103"/>
    </ligand>
</feature>
<accession>A0AAN1MNJ1</accession>
<dbReference type="SUPFAM" id="SSF53613">
    <property type="entry name" value="Ribokinase-like"/>
    <property type="match status" value="1"/>
</dbReference>
<dbReference type="InterPro" id="IPR002139">
    <property type="entry name" value="Ribo/fructo_kinase"/>
</dbReference>
<dbReference type="GO" id="GO:0004747">
    <property type="term" value="F:ribokinase activity"/>
    <property type="evidence" value="ECO:0007669"/>
    <property type="project" value="UniProtKB-UniRule"/>
</dbReference>
<comment type="similarity">
    <text evidence="9">Belongs to the carbohydrate kinase PfkB family. Ribokinase subfamily.</text>
</comment>
<dbReference type="Gene3D" id="3.40.1190.20">
    <property type="match status" value="1"/>
</dbReference>
<gene>
    <name evidence="9" type="primary">rbsK</name>
    <name evidence="11" type="ORF">C2L64_34510</name>
</gene>
<evidence type="ECO:0000256" key="3">
    <source>
        <dbReference type="ARBA" id="ARBA00022741"/>
    </source>
</evidence>
<keyword evidence="6 9" id="KW-0460">Magnesium</keyword>
<dbReference type="PANTHER" id="PTHR10584">
    <property type="entry name" value="SUGAR KINASE"/>
    <property type="match status" value="1"/>
</dbReference>
<evidence type="ECO:0000256" key="6">
    <source>
        <dbReference type="ARBA" id="ARBA00022842"/>
    </source>
</evidence>
<reference evidence="11 12" key="1">
    <citation type="submission" date="2018-01" db="EMBL/GenBank/DDBJ databases">
        <title>Species boundaries and ecological features among Paraburkholderia terrae DSMZ17804T, P. hospita DSMZ17164T and P. caribensis DSMZ13236T.</title>
        <authorList>
            <person name="Pratama A.A."/>
        </authorList>
    </citation>
    <scope>NUCLEOTIDE SEQUENCE [LARGE SCALE GENOMIC DNA]</scope>
    <source>
        <strain evidence="11 12">DSM 17164</strain>
    </source>
</reference>
<comment type="function">
    <text evidence="9">Catalyzes the phosphorylation of ribose at O-5 in a reaction requiring ATP and magnesium. The resulting D-ribose-5-phosphate can then be used either for sythesis of nucleotides, histidine, and tryptophan, or as a component of the pentose phosphate pathway.</text>
</comment>
<dbReference type="AlphaFoldDB" id="A0AAN1MNJ1"/>
<dbReference type="Pfam" id="PF00294">
    <property type="entry name" value="PfkB"/>
    <property type="match status" value="1"/>
</dbReference>
<evidence type="ECO:0000256" key="1">
    <source>
        <dbReference type="ARBA" id="ARBA00022679"/>
    </source>
</evidence>
<name>A0AAN1MNJ1_9BURK</name>
<feature type="binding site" evidence="9">
    <location>
        <position position="242"/>
    </location>
    <ligand>
        <name>K(+)</name>
        <dbReference type="ChEBI" id="CHEBI:29103"/>
    </ligand>
</feature>
<keyword evidence="9" id="KW-0963">Cytoplasm</keyword>